<dbReference type="AlphaFoldDB" id="A0A067KSI2"/>
<feature type="transmembrane region" description="Helical" evidence="6">
    <location>
        <begin position="372"/>
        <end position="390"/>
    </location>
</feature>
<dbReference type="SUPFAM" id="SSF49785">
    <property type="entry name" value="Galactose-binding domain-like"/>
    <property type="match status" value="1"/>
</dbReference>
<reference evidence="9 10" key="1">
    <citation type="journal article" date="2014" name="PLoS ONE">
        <title>Global Analysis of Gene Expression Profiles in Physic Nut (Jatropha curcas L.) Seedlings Exposed to Salt Stress.</title>
        <authorList>
            <person name="Zhang L."/>
            <person name="Zhang C."/>
            <person name="Wu P."/>
            <person name="Chen Y."/>
            <person name="Li M."/>
            <person name="Jiang H."/>
            <person name="Wu G."/>
        </authorList>
    </citation>
    <scope>NUCLEOTIDE SEQUENCE [LARGE SCALE GENOMIC DNA]</scope>
    <source>
        <strain evidence="10">cv. GZQX0401</strain>
        <tissue evidence="9">Young leaves</tissue>
    </source>
</reference>
<dbReference type="FunFam" id="2.60.120.260:FF:000091">
    <property type="entry name" value="DUF642 family protein"/>
    <property type="match status" value="1"/>
</dbReference>
<gene>
    <name evidence="9" type="ORF">JCGZ_04611</name>
</gene>
<keyword evidence="6" id="KW-0812">Transmembrane</keyword>
<comment type="subcellular location">
    <subcellularLocation>
        <location evidence="1">Secreted</location>
        <location evidence="1">Cell wall</location>
    </subcellularLocation>
</comment>
<keyword evidence="6" id="KW-1133">Transmembrane helix</keyword>
<dbReference type="OrthoDB" id="621266at2759"/>
<evidence type="ECO:0000313" key="10">
    <source>
        <dbReference type="Proteomes" id="UP000027138"/>
    </source>
</evidence>
<dbReference type="Pfam" id="PF04862">
    <property type="entry name" value="DUF642"/>
    <property type="match status" value="2"/>
</dbReference>
<dbReference type="EMBL" id="KK914370">
    <property type="protein sequence ID" value="KDP37968.1"/>
    <property type="molecule type" value="Genomic_DNA"/>
</dbReference>
<keyword evidence="2" id="KW-0134">Cell wall</keyword>
<feature type="chain" id="PRO_5001639846" description="DUF642 domain-containing protein" evidence="7">
    <location>
        <begin position="28"/>
        <end position="391"/>
    </location>
</feature>
<feature type="domain" description="DUF642" evidence="8">
    <location>
        <begin position="199"/>
        <end position="364"/>
    </location>
</feature>
<evidence type="ECO:0000259" key="8">
    <source>
        <dbReference type="Pfam" id="PF04862"/>
    </source>
</evidence>
<dbReference type="InterPro" id="IPR006946">
    <property type="entry name" value="DGR2-like_dom"/>
</dbReference>
<evidence type="ECO:0000313" key="9">
    <source>
        <dbReference type="EMBL" id="KDP37968.1"/>
    </source>
</evidence>
<dbReference type="Gene3D" id="2.60.120.260">
    <property type="entry name" value="Galactose-binding domain-like"/>
    <property type="match status" value="2"/>
</dbReference>
<keyword evidence="5" id="KW-0325">Glycoprotein</keyword>
<name>A0A067KSI2_JATCU</name>
<accession>A0A067KSI2</accession>
<keyword evidence="10" id="KW-1185">Reference proteome</keyword>
<feature type="signal peptide" evidence="7">
    <location>
        <begin position="1"/>
        <end position="27"/>
    </location>
</feature>
<keyword evidence="6" id="KW-0472">Membrane</keyword>
<feature type="domain" description="DUF642" evidence="8">
    <location>
        <begin position="31"/>
        <end position="186"/>
    </location>
</feature>
<evidence type="ECO:0000256" key="2">
    <source>
        <dbReference type="ARBA" id="ARBA00022512"/>
    </source>
</evidence>
<evidence type="ECO:0000256" key="4">
    <source>
        <dbReference type="ARBA" id="ARBA00022729"/>
    </source>
</evidence>
<dbReference type="STRING" id="180498.A0A067KSI2"/>
<keyword evidence="4 7" id="KW-0732">Signal</keyword>
<dbReference type="GO" id="GO:0005886">
    <property type="term" value="C:plasma membrane"/>
    <property type="evidence" value="ECO:0007669"/>
    <property type="project" value="TreeGrafter"/>
</dbReference>
<evidence type="ECO:0000256" key="1">
    <source>
        <dbReference type="ARBA" id="ARBA00004191"/>
    </source>
</evidence>
<evidence type="ECO:0000256" key="7">
    <source>
        <dbReference type="SAM" id="SignalP"/>
    </source>
</evidence>
<dbReference type="PANTHER" id="PTHR31265">
    <property type="entry name" value="OS02G0527500 PROTEIN-RELATED"/>
    <property type="match status" value="1"/>
</dbReference>
<dbReference type="PANTHER" id="PTHR31265:SF1">
    <property type="entry name" value="OS01G0756600 PROTEIN"/>
    <property type="match status" value="1"/>
</dbReference>
<organism evidence="9 10">
    <name type="scientific">Jatropha curcas</name>
    <name type="common">Barbados nut</name>
    <dbReference type="NCBI Taxonomy" id="180498"/>
    <lineage>
        <taxon>Eukaryota</taxon>
        <taxon>Viridiplantae</taxon>
        <taxon>Streptophyta</taxon>
        <taxon>Embryophyta</taxon>
        <taxon>Tracheophyta</taxon>
        <taxon>Spermatophyta</taxon>
        <taxon>Magnoliopsida</taxon>
        <taxon>eudicotyledons</taxon>
        <taxon>Gunneridae</taxon>
        <taxon>Pentapetalae</taxon>
        <taxon>rosids</taxon>
        <taxon>fabids</taxon>
        <taxon>Malpighiales</taxon>
        <taxon>Euphorbiaceae</taxon>
        <taxon>Crotonoideae</taxon>
        <taxon>Jatropheae</taxon>
        <taxon>Jatropha</taxon>
    </lineage>
</organism>
<dbReference type="InterPro" id="IPR052437">
    <property type="entry name" value="Pectin_Meth_Modulator"/>
</dbReference>
<evidence type="ECO:0000256" key="6">
    <source>
        <dbReference type="SAM" id="Phobius"/>
    </source>
</evidence>
<protein>
    <recommendedName>
        <fullName evidence="8">DUF642 domain-containing protein</fullName>
    </recommendedName>
</protein>
<dbReference type="InterPro" id="IPR008979">
    <property type="entry name" value="Galactose-bd-like_sf"/>
</dbReference>
<keyword evidence="3" id="KW-0964">Secreted</keyword>
<sequence length="391" mass="42548">MVESSSRSKWFASSIILFALFATATLGEDGLVLNGDFETAPANGFPSEAIADVPSEIPNWKITGNVELVSSGQKQGGMLLIVPGGTHAVRLGNDAEISQELTVEKGAIYSVTFSAARTCAQLESLNVSVPPASQTIDLQTLYNVQGWDPYAWAFEAEEDKVSLVFRNPGMEDDPTCGPIIDDIAIKKLFAPDKPKDNAVLNGDFEEGPWMFRNVSLGVLLPTNLDEETTSLPGWIVESNRAVRYVDSYHFAVPQGKRAIELLSGKEGIISQMVETEPNKAYTLSFALGHAEDKCKQPLAVMAFAGDQAQNVHYTPDSNSTFQTANLNFTAKAERTRVAFYSIYYNTRTDDMSSLCGPVVDDVRVWFSGAGRIGIGGVVLGLWFWVLVLVLV</sequence>
<proteinExistence type="predicted"/>
<dbReference type="FunFam" id="2.60.120.260:FF:000031">
    <property type="entry name" value="DUF642 family protein"/>
    <property type="match status" value="1"/>
</dbReference>
<evidence type="ECO:0000256" key="3">
    <source>
        <dbReference type="ARBA" id="ARBA00022525"/>
    </source>
</evidence>
<dbReference type="Proteomes" id="UP000027138">
    <property type="component" value="Unassembled WGS sequence"/>
</dbReference>
<evidence type="ECO:0000256" key="5">
    <source>
        <dbReference type="ARBA" id="ARBA00023180"/>
    </source>
</evidence>